<dbReference type="SUPFAM" id="SSF81321">
    <property type="entry name" value="Family A G protein-coupled receptor-like"/>
    <property type="match status" value="1"/>
</dbReference>
<evidence type="ECO:0000256" key="1">
    <source>
        <dbReference type="ARBA" id="ARBA00004141"/>
    </source>
</evidence>
<organism evidence="11 12">
    <name type="scientific">Ramazzottius varieornatus</name>
    <name type="common">Water bear</name>
    <name type="synonym">Tardigrade</name>
    <dbReference type="NCBI Taxonomy" id="947166"/>
    <lineage>
        <taxon>Eukaryota</taxon>
        <taxon>Metazoa</taxon>
        <taxon>Ecdysozoa</taxon>
        <taxon>Tardigrada</taxon>
        <taxon>Eutardigrada</taxon>
        <taxon>Parachela</taxon>
        <taxon>Hypsibioidea</taxon>
        <taxon>Ramazzottiidae</taxon>
        <taxon>Ramazzottius</taxon>
    </lineage>
</organism>
<dbReference type="PANTHER" id="PTHR24235">
    <property type="entry name" value="NEUROPEPTIDE Y RECEPTOR"/>
    <property type="match status" value="1"/>
</dbReference>
<feature type="transmembrane region" description="Helical" evidence="9">
    <location>
        <begin position="302"/>
        <end position="320"/>
    </location>
</feature>
<keyword evidence="12" id="KW-1185">Reference proteome</keyword>
<dbReference type="PRINTS" id="PR00237">
    <property type="entry name" value="GPCRRHODOPSN"/>
</dbReference>
<evidence type="ECO:0000313" key="11">
    <source>
        <dbReference type="EMBL" id="GAU96604.1"/>
    </source>
</evidence>
<feature type="transmembrane region" description="Helical" evidence="9">
    <location>
        <begin position="340"/>
        <end position="364"/>
    </location>
</feature>
<feature type="transmembrane region" description="Helical" evidence="9">
    <location>
        <begin position="76"/>
        <end position="105"/>
    </location>
</feature>
<feature type="domain" description="G-protein coupled receptors family 1 profile" evidence="10">
    <location>
        <begin position="96"/>
        <end position="361"/>
    </location>
</feature>
<dbReference type="InterPro" id="IPR000276">
    <property type="entry name" value="GPCR_Rhodpsn"/>
</dbReference>
<evidence type="ECO:0000256" key="8">
    <source>
        <dbReference type="ARBA" id="ARBA00023224"/>
    </source>
</evidence>
<keyword evidence="4 9" id="KW-1133">Transmembrane helix</keyword>
<gene>
    <name evidence="11" type="primary">RvY_08031</name>
    <name evidence="11" type="synonym">RvY_08031.1</name>
    <name evidence="11" type="ORF">RvY_08031-1</name>
</gene>
<sequence>MESALSSSSATINVTFDGNDVLNKIRAQLNQPTLDHLPSDLSFEKLRDLISNQSDDLTNEDYRTQLSDVPFLKFDAISIAGICLAYAIIMVVSLLGNILVCYVIIKLKRMHTVTNLFIFNLAVSDLLISCVNIPFSLVRLLMDDWPLGQIMCQFLPFVQVTAVYVSSWTMVCIAYDRLRVIVLPLRPRLTFRSGAIMITTLWVFCSAVSAPYAIFHQVVSVELLHKTTNLCAAMYPTGQGSDLRQYLSLGTFILQFIVPLNITGFCYGIIALNLWSTKALLKASGSIQNNHMSSIIRNRQKTIKMLVLVLAVFAGTWLPISMYHLTRDFNPQNDATNHNVFLFMVLHWLAMSSSGVNPGIYCCWNQCYRVQAVRLYGQLVFRLCCCRKVGERRESYPRPLPQVQIEGLIVRFSRNRQYSMDGPEFSQRSFNWDSVNGVKEVLHLQEGRRFYSQSYGAPL</sequence>
<protein>
    <recommendedName>
        <fullName evidence="10">G-protein coupled receptors family 1 profile domain-containing protein</fullName>
    </recommendedName>
</protein>
<dbReference type="GO" id="GO:0042923">
    <property type="term" value="F:neuropeptide binding"/>
    <property type="evidence" value="ECO:0007669"/>
    <property type="project" value="TreeGrafter"/>
</dbReference>
<feature type="transmembrane region" description="Helical" evidence="9">
    <location>
        <begin position="154"/>
        <end position="175"/>
    </location>
</feature>
<keyword evidence="6 9" id="KW-0472">Membrane</keyword>
<proteinExistence type="inferred from homology"/>
<evidence type="ECO:0000313" key="12">
    <source>
        <dbReference type="Proteomes" id="UP000186922"/>
    </source>
</evidence>
<comment type="subcellular location">
    <subcellularLocation>
        <location evidence="1">Membrane</location>
        <topology evidence="1">Multi-pass membrane protein</topology>
    </subcellularLocation>
</comment>
<evidence type="ECO:0000259" key="10">
    <source>
        <dbReference type="PROSITE" id="PS50262"/>
    </source>
</evidence>
<evidence type="ECO:0000256" key="6">
    <source>
        <dbReference type="ARBA" id="ARBA00023136"/>
    </source>
</evidence>
<keyword evidence="7" id="KW-0675">Receptor</keyword>
<dbReference type="GO" id="GO:0004983">
    <property type="term" value="F:neuropeptide Y receptor activity"/>
    <property type="evidence" value="ECO:0007669"/>
    <property type="project" value="InterPro"/>
</dbReference>
<name>A0A1D1V4B0_RAMVA</name>
<comment type="caution">
    <text evidence="11">The sequence shown here is derived from an EMBL/GenBank/DDBJ whole genome shotgun (WGS) entry which is preliminary data.</text>
</comment>
<evidence type="ECO:0000256" key="3">
    <source>
        <dbReference type="ARBA" id="ARBA00022692"/>
    </source>
</evidence>
<comment type="similarity">
    <text evidence="2">Belongs to the G-protein coupled receptor 1 family.</text>
</comment>
<dbReference type="PRINTS" id="PR01012">
    <property type="entry name" value="NRPEPTIDEYR"/>
</dbReference>
<accession>A0A1D1V4B0</accession>
<dbReference type="EMBL" id="BDGG01000003">
    <property type="protein sequence ID" value="GAU96604.1"/>
    <property type="molecule type" value="Genomic_DNA"/>
</dbReference>
<dbReference type="GO" id="GO:0005886">
    <property type="term" value="C:plasma membrane"/>
    <property type="evidence" value="ECO:0007669"/>
    <property type="project" value="TreeGrafter"/>
</dbReference>
<feature type="transmembrane region" description="Helical" evidence="9">
    <location>
        <begin position="195"/>
        <end position="215"/>
    </location>
</feature>
<dbReference type="STRING" id="947166.A0A1D1V4B0"/>
<dbReference type="Proteomes" id="UP000186922">
    <property type="component" value="Unassembled WGS sequence"/>
</dbReference>
<reference evidence="11 12" key="1">
    <citation type="journal article" date="2016" name="Nat. Commun.">
        <title>Extremotolerant tardigrade genome and improved radiotolerance of human cultured cells by tardigrade-unique protein.</title>
        <authorList>
            <person name="Hashimoto T."/>
            <person name="Horikawa D.D."/>
            <person name="Saito Y."/>
            <person name="Kuwahara H."/>
            <person name="Kozuka-Hata H."/>
            <person name="Shin-I T."/>
            <person name="Minakuchi Y."/>
            <person name="Ohishi K."/>
            <person name="Motoyama A."/>
            <person name="Aizu T."/>
            <person name="Enomoto A."/>
            <person name="Kondo K."/>
            <person name="Tanaka S."/>
            <person name="Hara Y."/>
            <person name="Koshikawa S."/>
            <person name="Sagara H."/>
            <person name="Miura T."/>
            <person name="Yokobori S."/>
            <person name="Miyagawa K."/>
            <person name="Suzuki Y."/>
            <person name="Kubo T."/>
            <person name="Oyama M."/>
            <person name="Kohara Y."/>
            <person name="Fujiyama A."/>
            <person name="Arakawa K."/>
            <person name="Katayama T."/>
            <person name="Toyoda A."/>
            <person name="Kunieda T."/>
        </authorList>
    </citation>
    <scope>NUCLEOTIDE SEQUENCE [LARGE SCALE GENOMIC DNA]</scope>
    <source>
        <strain evidence="11 12">YOKOZUNA-1</strain>
    </source>
</reference>
<evidence type="ECO:0000256" key="9">
    <source>
        <dbReference type="SAM" id="Phobius"/>
    </source>
</evidence>
<keyword evidence="8" id="KW-0807">Transducer</keyword>
<dbReference type="InterPro" id="IPR017452">
    <property type="entry name" value="GPCR_Rhodpsn_7TM"/>
</dbReference>
<dbReference type="OrthoDB" id="10037617at2759"/>
<keyword evidence="3 9" id="KW-0812">Transmembrane</keyword>
<dbReference type="PANTHER" id="PTHR24235:SF29">
    <property type="entry name" value="GH23382P"/>
    <property type="match status" value="1"/>
</dbReference>
<dbReference type="PROSITE" id="PS50262">
    <property type="entry name" value="G_PROTEIN_RECEP_F1_2"/>
    <property type="match status" value="1"/>
</dbReference>
<dbReference type="GO" id="GO:0043005">
    <property type="term" value="C:neuron projection"/>
    <property type="evidence" value="ECO:0007669"/>
    <property type="project" value="TreeGrafter"/>
</dbReference>
<keyword evidence="5" id="KW-0297">G-protein coupled receptor</keyword>
<evidence type="ECO:0000256" key="4">
    <source>
        <dbReference type="ARBA" id="ARBA00022989"/>
    </source>
</evidence>
<dbReference type="InterPro" id="IPR000611">
    <property type="entry name" value="NPY_rcpt"/>
</dbReference>
<feature type="transmembrane region" description="Helical" evidence="9">
    <location>
        <begin position="252"/>
        <end position="275"/>
    </location>
</feature>
<evidence type="ECO:0000256" key="5">
    <source>
        <dbReference type="ARBA" id="ARBA00023040"/>
    </source>
</evidence>
<evidence type="ECO:0000256" key="7">
    <source>
        <dbReference type="ARBA" id="ARBA00023170"/>
    </source>
</evidence>
<dbReference type="Pfam" id="PF00001">
    <property type="entry name" value="7tm_1"/>
    <property type="match status" value="1"/>
</dbReference>
<feature type="transmembrane region" description="Helical" evidence="9">
    <location>
        <begin position="117"/>
        <end position="142"/>
    </location>
</feature>
<dbReference type="AlphaFoldDB" id="A0A1D1V4B0"/>
<dbReference type="Gene3D" id="1.20.1070.10">
    <property type="entry name" value="Rhodopsin 7-helix transmembrane proteins"/>
    <property type="match status" value="1"/>
</dbReference>
<evidence type="ECO:0000256" key="2">
    <source>
        <dbReference type="ARBA" id="ARBA00010663"/>
    </source>
</evidence>